<evidence type="ECO:0000256" key="2">
    <source>
        <dbReference type="ARBA" id="ARBA00007511"/>
    </source>
</evidence>
<gene>
    <name evidence="8" type="ORF">GCM10017559_25140</name>
</gene>
<dbReference type="Proteomes" id="UP001499930">
    <property type="component" value="Unassembled WGS sequence"/>
</dbReference>
<evidence type="ECO:0000256" key="3">
    <source>
        <dbReference type="ARBA" id="ARBA00022692"/>
    </source>
</evidence>
<dbReference type="EMBL" id="BAAAWD010000006">
    <property type="protein sequence ID" value="GAA3002798.1"/>
    <property type="molecule type" value="Genomic_DNA"/>
</dbReference>
<dbReference type="PANTHER" id="PTHR30238:SF4">
    <property type="entry name" value="SLL1022 PROTEIN"/>
    <property type="match status" value="1"/>
</dbReference>
<feature type="transmembrane region" description="Helical" evidence="7">
    <location>
        <begin position="186"/>
        <end position="205"/>
    </location>
</feature>
<feature type="transmembrane region" description="Helical" evidence="7">
    <location>
        <begin position="153"/>
        <end position="174"/>
    </location>
</feature>
<evidence type="ECO:0000256" key="4">
    <source>
        <dbReference type="ARBA" id="ARBA00022989"/>
    </source>
</evidence>
<dbReference type="PANTHER" id="PTHR30238">
    <property type="entry name" value="MEMBRANE BOUND PREDICTED REDOX MODULATOR"/>
    <property type="match status" value="1"/>
</dbReference>
<protein>
    <submittedName>
        <fullName evidence="8">TerC family protein</fullName>
    </submittedName>
</protein>
<accession>A0ABN3XWA9</accession>
<evidence type="ECO:0000256" key="5">
    <source>
        <dbReference type="ARBA" id="ARBA00023136"/>
    </source>
</evidence>
<feature type="transmembrane region" description="Helical" evidence="7">
    <location>
        <begin position="12"/>
        <end position="36"/>
    </location>
</feature>
<comment type="subcellular location">
    <subcellularLocation>
        <location evidence="1">Membrane</location>
        <topology evidence="1">Multi-pass membrane protein</topology>
    </subcellularLocation>
</comment>
<evidence type="ECO:0000256" key="6">
    <source>
        <dbReference type="SAM" id="MobiDB-lite"/>
    </source>
</evidence>
<comment type="similarity">
    <text evidence="2">Belongs to the TerC family.</text>
</comment>
<name>A0ABN3XWA9_9ACTN</name>
<feature type="transmembrane region" description="Helical" evidence="7">
    <location>
        <begin position="211"/>
        <end position="228"/>
    </location>
</feature>
<keyword evidence="3 7" id="KW-0812">Transmembrane</keyword>
<evidence type="ECO:0000256" key="7">
    <source>
        <dbReference type="SAM" id="Phobius"/>
    </source>
</evidence>
<reference evidence="9" key="1">
    <citation type="journal article" date="2019" name="Int. J. Syst. Evol. Microbiol.">
        <title>The Global Catalogue of Microorganisms (GCM) 10K type strain sequencing project: providing services to taxonomists for standard genome sequencing and annotation.</title>
        <authorList>
            <consortium name="The Broad Institute Genomics Platform"/>
            <consortium name="The Broad Institute Genome Sequencing Center for Infectious Disease"/>
            <person name="Wu L."/>
            <person name="Ma J."/>
        </authorList>
    </citation>
    <scope>NUCLEOTIDE SEQUENCE [LARGE SCALE GENOMIC DNA]</scope>
    <source>
        <strain evidence="9">JCM 3106</strain>
    </source>
</reference>
<dbReference type="Pfam" id="PF03741">
    <property type="entry name" value="TerC"/>
    <property type="match status" value="1"/>
</dbReference>
<keyword evidence="9" id="KW-1185">Reference proteome</keyword>
<evidence type="ECO:0000256" key="1">
    <source>
        <dbReference type="ARBA" id="ARBA00004141"/>
    </source>
</evidence>
<evidence type="ECO:0000313" key="8">
    <source>
        <dbReference type="EMBL" id="GAA3002798.1"/>
    </source>
</evidence>
<dbReference type="InterPro" id="IPR005496">
    <property type="entry name" value="Integral_membrane_TerC"/>
</dbReference>
<keyword evidence="5 7" id="KW-0472">Membrane</keyword>
<evidence type="ECO:0000313" key="9">
    <source>
        <dbReference type="Proteomes" id="UP001499930"/>
    </source>
</evidence>
<keyword evidence="4 7" id="KW-1133">Transmembrane helix</keyword>
<feature type="compositionally biased region" description="Gly residues" evidence="6">
    <location>
        <begin position="277"/>
        <end position="291"/>
    </location>
</feature>
<sequence>MDWVTNPEIWIGFFTLVALEIVLGIDNIIFISILVSRLPPEQRDRARRLGLLVALLSRLALLVALAWVVRLTEPFFEVFGQGISGRDLILILGGLFLLAKSVHEMHGSLEGDSGHGGGRMASSYASVIVQIMILDIVFSLDSVITAVGMVDELGVMIAAVVVAVLVMLFASGPISRFVDQHPSIKMLALSFLVLIGVVLIAEGFEQHIPKGYIYFAMAFSLLVELLNIRMRRKTAQKPVELHSRYQAEPDASSGEGEPAVPGTRGHSESAAEAGARSGAGAGTGTGAGSGSVTGAETGTDVRPDGTDRPA</sequence>
<proteinExistence type="inferred from homology"/>
<feature type="transmembrane region" description="Helical" evidence="7">
    <location>
        <begin position="48"/>
        <end position="68"/>
    </location>
</feature>
<feature type="region of interest" description="Disordered" evidence="6">
    <location>
        <begin position="244"/>
        <end position="310"/>
    </location>
</feature>
<feature type="transmembrane region" description="Helical" evidence="7">
    <location>
        <begin position="124"/>
        <end position="147"/>
    </location>
</feature>
<feature type="compositionally biased region" description="Basic and acidic residues" evidence="6">
    <location>
        <begin position="299"/>
        <end position="310"/>
    </location>
</feature>
<dbReference type="RefSeq" id="WP_344892955.1">
    <property type="nucleotide sequence ID" value="NZ_BAAAWD010000006.1"/>
</dbReference>
<comment type="caution">
    <text evidence="8">The sequence shown here is derived from an EMBL/GenBank/DDBJ whole genome shotgun (WGS) entry which is preliminary data.</text>
</comment>
<feature type="transmembrane region" description="Helical" evidence="7">
    <location>
        <begin position="88"/>
        <end position="103"/>
    </location>
</feature>
<organism evidence="8 9">
    <name type="scientific">Streptosporangium longisporum</name>
    <dbReference type="NCBI Taxonomy" id="46187"/>
    <lineage>
        <taxon>Bacteria</taxon>
        <taxon>Bacillati</taxon>
        <taxon>Actinomycetota</taxon>
        <taxon>Actinomycetes</taxon>
        <taxon>Streptosporangiales</taxon>
        <taxon>Streptosporangiaceae</taxon>
        <taxon>Streptosporangium</taxon>
    </lineage>
</organism>